<feature type="coiled-coil region" evidence="1">
    <location>
        <begin position="278"/>
        <end position="472"/>
    </location>
</feature>
<feature type="coiled-coil region" evidence="1">
    <location>
        <begin position="211"/>
        <end position="238"/>
    </location>
</feature>
<accession>A0ABP9YMJ4</accession>
<evidence type="ECO:0000256" key="2">
    <source>
        <dbReference type="SAM" id="MobiDB-lite"/>
    </source>
</evidence>
<keyword evidence="1" id="KW-0175">Coiled coil</keyword>
<comment type="caution">
    <text evidence="3">The sequence shown here is derived from an EMBL/GenBank/DDBJ whole genome shotgun (WGS) entry which is preliminary data.</text>
</comment>
<evidence type="ECO:0000256" key="1">
    <source>
        <dbReference type="SAM" id="Coils"/>
    </source>
</evidence>
<proteinExistence type="predicted"/>
<sequence length="736" mass="85505">MNKFDDDKFSMTNVSLLDENISSPRNITSSPAPIPADQRRISNNRRFSTLNVDELGHGEYSERDSRPISTSLKTQESVGILEKKERLRDVSPESVEKAAKENINNKMALQSLSSELKRYKAMILDLNQGIDILQKKTCPKVHGMTPDEREEFEKIKAEAEAYHEETDKLSLSLANLTAENVRLRTTIRSSRAATNSAPSSPPVNAPESEEIIELRRKYRQAKIKIEEQQRAMQMMNSNSQNNRAYGSNQGEHLSQIKKQLEGELRMERLETDRIYNELQDKNKAIHSLQLELDQYTKSLHDTKQQLRGKTIECEQLREENEKMLVDRNDMNQVIKAVSELQEDNDQLVAAVQDRDQDIAELEAEVEKLLSHLEEKGEDDDNNGGGNNDDTTNDKVMMLEEAINEREEKIDMLSKELKEINESHDDDIEAFEEHIAKAQEEIKKKQNQNDELMLELENVKKICEEELDKQYNELAVSVRERDVRIASLEGNFEQKTDTMQRERDLLGEEIGELKDKLHATFDELREKENAIHELSEALNNRDEVDVSYLLQSDKMQEYIQRWENRSNELESKYKNTREKLIEYRAQAKEKATHQQNAYLALKNKYLIVTEKYDLLNKIVDGDTKSTEIKSGVAIKEKTRLLSKFNRELRKELEEKDSEFEQEKHRGDELEKLYQMELESNIALKKQLERRDIMLTNSLLAHDNLKEQGELMENILYEQATGGHQIFRDSSPSTMSFF</sequence>
<gene>
    <name evidence="3" type="ORF">MFLAVUS_001456</name>
</gene>
<feature type="compositionally biased region" description="Low complexity" evidence="2">
    <location>
        <begin position="188"/>
        <end position="198"/>
    </location>
</feature>
<reference evidence="3 4" key="1">
    <citation type="submission" date="2024-04" db="EMBL/GenBank/DDBJ databases">
        <title>genome sequences of Mucor flavus KT1a and Helicostylum pulchrum KT1b strains isolated from the surface of a dry-aged beef.</title>
        <authorList>
            <person name="Toyotome T."/>
            <person name="Hosono M."/>
            <person name="Torimaru M."/>
            <person name="Fukuda K."/>
            <person name="Mikami N."/>
        </authorList>
    </citation>
    <scope>NUCLEOTIDE SEQUENCE [LARGE SCALE GENOMIC DNA]</scope>
    <source>
        <strain evidence="3 4">KT1a</strain>
    </source>
</reference>
<feature type="coiled-coil region" evidence="1">
    <location>
        <begin position="633"/>
        <end position="664"/>
    </location>
</feature>
<evidence type="ECO:0000313" key="3">
    <source>
        <dbReference type="EMBL" id="GAA5808074.1"/>
    </source>
</evidence>
<feature type="compositionally biased region" description="Polar residues" evidence="2">
    <location>
        <begin position="21"/>
        <end position="31"/>
    </location>
</feature>
<organism evidence="3 4">
    <name type="scientific">Mucor flavus</name>
    <dbReference type="NCBI Taxonomy" id="439312"/>
    <lineage>
        <taxon>Eukaryota</taxon>
        <taxon>Fungi</taxon>
        <taxon>Fungi incertae sedis</taxon>
        <taxon>Mucoromycota</taxon>
        <taxon>Mucoromycotina</taxon>
        <taxon>Mucoromycetes</taxon>
        <taxon>Mucorales</taxon>
        <taxon>Mucorineae</taxon>
        <taxon>Mucoraceae</taxon>
        <taxon>Mucor</taxon>
    </lineage>
</organism>
<name>A0ABP9YMJ4_9FUNG</name>
<feature type="region of interest" description="Disordered" evidence="2">
    <location>
        <begin position="21"/>
        <end position="40"/>
    </location>
</feature>
<evidence type="ECO:0000313" key="4">
    <source>
        <dbReference type="Proteomes" id="UP001473302"/>
    </source>
</evidence>
<dbReference type="Proteomes" id="UP001473302">
    <property type="component" value="Unassembled WGS sequence"/>
</dbReference>
<keyword evidence="4" id="KW-1185">Reference proteome</keyword>
<feature type="region of interest" description="Disordered" evidence="2">
    <location>
        <begin position="187"/>
        <end position="209"/>
    </location>
</feature>
<feature type="coiled-coil region" evidence="1">
    <location>
        <begin position="509"/>
        <end position="585"/>
    </location>
</feature>
<protein>
    <submittedName>
        <fullName evidence="3">Uncharacterized protein</fullName>
    </submittedName>
</protein>
<dbReference type="EMBL" id="BAABUK010000003">
    <property type="protein sequence ID" value="GAA5808074.1"/>
    <property type="molecule type" value="Genomic_DNA"/>
</dbReference>